<feature type="transmembrane region" description="Helical" evidence="1">
    <location>
        <begin position="12"/>
        <end position="31"/>
    </location>
</feature>
<evidence type="ECO:0000256" key="1">
    <source>
        <dbReference type="SAM" id="Phobius"/>
    </source>
</evidence>
<comment type="caution">
    <text evidence="2">The sequence shown here is derived from an EMBL/GenBank/DDBJ whole genome shotgun (WGS) entry which is preliminary data.</text>
</comment>
<protein>
    <submittedName>
        <fullName evidence="2">Uncharacterized protein</fullName>
    </submittedName>
</protein>
<accession>A0A1Q6DXZ0</accession>
<reference evidence="2" key="1">
    <citation type="submission" date="2016-12" db="EMBL/GenBank/DDBJ databases">
        <title>Discovery of methanogenic haloarchaea.</title>
        <authorList>
            <person name="Sorokin D.Y."/>
            <person name="Makarova K.S."/>
            <person name="Abbas B."/>
            <person name="Ferrer M."/>
            <person name="Golyshin P.N."/>
        </authorList>
    </citation>
    <scope>NUCLEOTIDE SEQUENCE [LARGE SCALE GENOMIC DNA]</scope>
    <source>
        <strain evidence="2">HMET1</strain>
    </source>
</reference>
<dbReference type="Proteomes" id="UP000185744">
    <property type="component" value="Unassembled WGS sequence"/>
</dbReference>
<organism evidence="2 3">
    <name type="scientific">Methanohalarchaeum thermophilum</name>
    <dbReference type="NCBI Taxonomy" id="1903181"/>
    <lineage>
        <taxon>Archaea</taxon>
        <taxon>Methanobacteriati</taxon>
        <taxon>Methanobacteriota</taxon>
        <taxon>Methanonatronarchaeia</taxon>
        <taxon>Methanonatronarchaeales</taxon>
        <taxon>Methanonatronarchaeaceae</taxon>
        <taxon>Candidatus Methanohalarchaeum</taxon>
    </lineage>
</organism>
<dbReference type="EMBL" id="MSDW01000001">
    <property type="protein sequence ID" value="OKY79220.1"/>
    <property type="molecule type" value="Genomic_DNA"/>
</dbReference>
<keyword evidence="1" id="KW-0472">Membrane</keyword>
<dbReference type="InParanoid" id="A0A1Q6DXZ0"/>
<gene>
    <name evidence="2" type="ORF">BTN85_1728</name>
</gene>
<evidence type="ECO:0000313" key="3">
    <source>
        <dbReference type="Proteomes" id="UP000185744"/>
    </source>
</evidence>
<keyword evidence="3" id="KW-1185">Reference proteome</keyword>
<dbReference type="STRING" id="1903181.BTN85_1728"/>
<evidence type="ECO:0000313" key="2">
    <source>
        <dbReference type="EMBL" id="OKY79220.1"/>
    </source>
</evidence>
<name>A0A1Q6DXZ0_METT1</name>
<keyword evidence="1" id="KW-1133">Transmembrane helix</keyword>
<sequence>MKIPSPIKNHTQKTIIILSIVLILALIHPIYSNQKHTKNPKETHQEKTNNKVAILDQFPKRNPETTQKITSIFKKQGIEIDTYENITLNPIQKTTNPKLQYNNL</sequence>
<proteinExistence type="predicted"/>
<dbReference type="AlphaFoldDB" id="A0A1Q6DXZ0"/>
<keyword evidence="1" id="KW-0812">Transmembrane</keyword>